<sequence>MRRRRVLLRFITISWMVLFYVLYMRYSDGRKRSLLHRSINTVLDEVIMDHVVTRRASLKTSSEIHPRERGGSPGAIMTLQSSLDCLTRGIWALDTKPTLLRFTKRKYQAYTFKPSCSSALVTGNNAIAKLCSSLVAKQVLLVGPETTFHLHSLWLKALEGHENRSIHCLGPEFCTFHHVCKSMSAGSDAFAETEERFKKFPRKETLLATGSSILRYVRSTTLYAGHSADDAAYTQPVVDPETGVRVRNAYWLGHARKAHLIIMNRGPLPAPAWTYVNASFGGNWTFADNVYLNTSTAYIKDGDSFAIRIVNAALHATLTSFLPSTLHSLHVLEAHPIIRQKILIWHSSWYRQAHCSGDGPSKSTAPSLLEDFTSPTILVDPWSLYYNAQVYMQNYLVQSLLPRYGIIYFPQGLPVAPIAEVIAANDRPASGRNRRRAADCLLFPPSASYGKAMQDMLLTGLLHLVEETMVLRQPQAL</sequence>
<dbReference type="InParanoid" id="A0A369JR72"/>
<keyword evidence="1" id="KW-1133">Transmembrane helix</keyword>
<evidence type="ECO:0000256" key="1">
    <source>
        <dbReference type="SAM" id="Phobius"/>
    </source>
</evidence>
<feature type="transmembrane region" description="Helical" evidence="1">
    <location>
        <begin position="7"/>
        <end position="26"/>
    </location>
</feature>
<comment type="caution">
    <text evidence="2">The sequence shown here is derived from an EMBL/GenBank/DDBJ whole genome shotgun (WGS) entry which is preliminary data.</text>
</comment>
<keyword evidence="1" id="KW-0812">Transmembrane</keyword>
<dbReference type="EMBL" id="LUEZ02000041">
    <property type="protein sequence ID" value="RDB24789.1"/>
    <property type="molecule type" value="Genomic_DNA"/>
</dbReference>
<evidence type="ECO:0000313" key="2">
    <source>
        <dbReference type="EMBL" id="RDB24789.1"/>
    </source>
</evidence>
<keyword evidence="1" id="KW-0472">Membrane</keyword>
<name>A0A369JR72_HYPMA</name>
<dbReference type="OrthoDB" id="7663298at2759"/>
<dbReference type="AlphaFoldDB" id="A0A369JR72"/>
<protein>
    <submittedName>
        <fullName evidence="2">Uncharacterized protein</fullName>
    </submittedName>
</protein>
<dbReference type="Proteomes" id="UP000076154">
    <property type="component" value="Unassembled WGS sequence"/>
</dbReference>
<gene>
    <name evidence="2" type="ORF">Hypma_007951</name>
</gene>
<accession>A0A369JR72</accession>
<keyword evidence="3" id="KW-1185">Reference proteome</keyword>
<evidence type="ECO:0000313" key="3">
    <source>
        <dbReference type="Proteomes" id="UP000076154"/>
    </source>
</evidence>
<dbReference type="STRING" id="39966.A0A369JR72"/>
<proteinExistence type="predicted"/>
<reference evidence="2" key="1">
    <citation type="submission" date="2018-04" db="EMBL/GenBank/DDBJ databases">
        <title>Whole genome sequencing of Hypsizygus marmoreus.</title>
        <authorList>
            <person name="Choi I.-G."/>
            <person name="Min B."/>
            <person name="Kim J.-G."/>
            <person name="Kim S."/>
            <person name="Oh Y.-L."/>
            <person name="Kong W.-S."/>
            <person name="Park H."/>
            <person name="Jeong J."/>
            <person name="Song E.-S."/>
        </authorList>
    </citation>
    <scope>NUCLEOTIDE SEQUENCE [LARGE SCALE GENOMIC DNA]</scope>
    <source>
        <strain evidence="2">51987-8</strain>
    </source>
</reference>
<organism evidence="2 3">
    <name type="scientific">Hypsizygus marmoreus</name>
    <name type="common">White beech mushroom</name>
    <name type="synonym">Agaricus marmoreus</name>
    <dbReference type="NCBI Taxonomy" id="39966"/>
    <lineage>
        <taxon>Eukaryota</taxon>
        <taxon>Fungi</taxon>
        <taxon>Dikarya</taxon>
        <taxon>Basidiomycota</taxon>
        <taxon>Agaricomycotina</taxon>
        <taxon>Agaricomycetes</taxon>
        <taxon>Agaricomycetidae</taxon>
        <taxon>Agaricales</taxon>
        <taxon>Tricholomatineae</taxon>
        <taxon>Lyophyllaceae</taxon>
        <taxon>Hypsizygus</taxon>
    </lineage>
</organism>